<feature type="transmembrane region" description="Helical" evidence="2">
    <location>
        <begin position="12"/>
        <end position="34"/>
    </location>
</feature>
<dbReference type="PANTHER" id="PTHR22909:SF22">
    <property type="entry name" value="GOLGI INTEGRAL MEMBRANE PROTEIN 4"/>
    <property type="match status" value="1"/>
</dbReference>
<feature type="compositionally biased region" description="Basic and acidic residues" evidence="1">
    <location>
        <begin position="338"/>
        <end position="364"/>
    </location>
</feature>
<evidence type="ECO:0000313" key="4">
    <source>
        <dbReference type="RefSeq" id="XP_005344173.1"/>
    </source>
</evidence>
<accession>A0ABM0KDD5</accession>
<feature type="compositionally biased region" description="Basic and acidic residues" evidence="1">
    <location>
        <begin position="427"/>
        <end position="441"/>
    </location>
</feature>
<feature type="compositionally biased region" description="Acidic residues" evidence="1">
    <location>
        <begin position="636"/>
        <end position="646"/>
    </location>
</feature>
<feature type="compositionally biased region" description="Basic and acidic residues" evidence="1">
    <location>
        <begin position="323"/>
        <end position="332"/>
    </location>
</feature>
<proteinExistence type="predicted"/>
<gene>
    <name evidence="4" type="primary">Golim4</name>
</gene>
<feature type="compositionally biased region" description="Basic and acidic residues" evidence="1">
    <location>
        <begin position="385"/>
        <end position="411"/>
    </location>
</feature>
<keyword evidence="2" id="KW-1133">Transmembrane helix</keyword>
<evidence type="ECO:0000313" key="3">
    <source>
        <dbReference type="Proteomes" id="UP000694915"/>
    </source>
</evidence>
<organism evidence="3 4">
    <name type="scientific">Microtus ochrogaster</name>
    <name type="common">Prairie vole</name>
    <dbReference type="NCBI Taxonomy" id="79684"/>
    <lineage>
        <taxon>Eukaryota</taxon>
        <taxon>Metazoa</taxon>
        <taxon>Chordata</taxon>
        <taxon>Craniata</taxon>
        <taxon>Vertebrata</taxon>
        <taxon>Euteleostomi</taxon>
        <taxon>Mammalia</taxon>
        <taxon>Eutheria</taxon>
        <taxon>Euarchontoglires</taxon>
        <taxon>Glires</taxon>
        <taxon>Rodentia</taxon>
        <taxon>Myomorpha</taxon>
        <taxon>Muroidea</taxon>
        <taxon>Cricetidae</taxon>
        <taxon>Arvicolinae</taxon>
        <taxon>Microtus</taxon>
    </lineage>
</organism>
<feature type="compositionally biased region" description="Basic and acidic residues" evidence="1">
    <location>
        <begin position="291"/>
        <end position="311"/>
    </location>
</feature>
<dbReference type="InterPro" id="IPR042336">
    <property type="entry name" value="GOLIM4"/>
</dbReference>
<feature type="compositionally biased region" description="Polar residues" evidence="1">
    <location>
        <begin position="228"/>
        <end position="239"/>
    </location>
</feature>
<feature type="compositionally biased region" description="Basic and acidic residues" evidence="1">
    <location>
        <begin position="462"/>
        <end position="496"/>
    </location>
</feature>
<keyword evidence="3" id="KW-1185">Reference proteome</keyword>
<dbReference type="PANTHER" id="PTHR22909">
    <property type="entry name" value="GOLGI INTEGRAL MEMBRANE PROTEIN 4"/>
    <property type="match status" value="1"/>
</dbReference>
<feature type="region of interest" description="Disordered" evidence="1">
    <location>
        <begin position="216"/>
        <end position="659"/>
    </location>
</feature>
<protein>
    <submittedName>
        <fullName evidence="4">Golgi integral membrane protein 4 isoform X3</fullName>
    </submittedName>
</protein>
<keyword evidence="2" id="KW-0812">Transmembrane</keyword>
<feature type="compositionally biased region" description="Acidic residues" evidence="1">
    <location>
        <begin position="570"/>
        <end position="592"/>
    </location>
</feature>
<evidence type="ECO:0000256" key="1">
    <source>
        <dbReference type="SAM" id="MobiDB-lite"/>
    </source>
</evidence>
<keyword evidence="2" id="KW-0472">Membrane</keyword>
<sequence length="659" mass="77366">MGNGMCSRKQKRIFQTLLLLTVIFGFLYGAMLYLELQTQLRKAEAVALKYQQHQDSLSAQLQVVYEHRSRLEKSLQKERLEHKKAKEDFLVYKLEAQETLNKGRQDSNSRYSALNVQHQMLKSQHEELKKQHSDLEEEHRRQGEDFSRTFNDHKQRYLQLQQEKEQELSKLKETVYNLREENKQLRKAHQDIHTQLQDVKTQVAEYKQLKDTLNRIPSLRNPEPAEQRNISFSQGTPQGYNVREKPTGELREVPLNNEVWQNREAVPRKTEQKSFSPVQKETGFQAPAEQNHVEPREPEVRQVEEEHRKALEEEEMEQVGQAERLEEEHDPSPEEQDREWRDQRGQDAAHLLDGRPQAEADHPTKAVTNFRSPYEEQLEQQRLAARRDEEAQRLREHQEALHQQRLRDHLLRQQQQEQAREGPPQKQAEHEENRQLQHPEQLRQQVHYNAVENDVVQGAEDQGIHEEEGGAYERDNQRQDEAEGDPGNRQEPHEPGPQEADPEAEADTAAVEDINPADDPNNQGEDEFEEAEQVREENLPEESEEQRPREPKRENAEMDEHLVMAGNPDQQEDNVDEQYQEEGEEEVQEDLTEEKKRELEHNAEETYGDNADDKNNDGEEPGAPDGVHSKRREEHYEEEVDEEEEGAAIAEKSHRRAEM</sequence>
<dbReference type="GeneID" id="101988007"/>
<feature type="compositionally biased region" description="Basic and acidic residues" evidence="1">
    <location>
        <begin position="593"/>
        <end position="604"/>
    </location>
</feature>
<feature type="region of interest" description="Disordered" evidence="1">
    <location>
        <begin position="123"/>
        <end position="145"/>
    </location>
</feature>
<evidence type="ECO:0000256" key="2">
    <source>
        <dbReference type="SAM" id="Phobius"/>
    </source>
</evidence>
<feature type="compositionally biased region" description="Basic and acidic residues" evidence="1">
    <location>
        <begin position="545"/>
        <end position="562"/>
    </location>
</feature>
<feature type="compositionally biased region" description="Basic and acidic residues" evidence="1">
    <location>
        <begin position="242"/>
        <end position="252"/>
    </location>
</feature>
<dbReference type="RefSeq" id="XP_005344173.1">
    <property type="nucleotide sequence ID" value="XM_005344116.2"/>
</dbReference>
<name>A0ABM0KDD5_MICOH</name>
<dbReference type="Proteomes" id="UP000694915">
    <property type="component" value="Chromosome 1"/>
</dbReference>
<reference evidence="4" key="1">
    <citation type="submission" date="2025-08" db="UniProtKB">
        <authorList>
            <consortium name="RefSeq"/>
        </authorList>
    </citation>
    <scope>IDENTIFICATION</scope>
</reference>